<reference evidence="3" key="1">
    <citation type="journal article" date="2019" name="Int. J. Syst. Evol. Microbiol.">
        <title>The Global Catalogue of Microorganisms (GCM) 10K type strain sequencing project: providing services to taxonomists for standard genome sequencing and annotation.</title>
        <authorList>
            <consortium name="The Broad Institute Genomics Platform"/>
            <consortium name="The Broad Institute Genome Sequencing Center for Infectious Disease"/>
            <person name="Wu L."/>
            <person name="Ma J."/>
        </authorList>
    </citation>
    <scope>NUCLEOTIDE SEQUENCE [LARGE SCALE GENOMIC DNA]</scope>
    <source>
        <strain evidence="3">JCM 12165</strain>
    </source>
</reference>
<evidence type="ECO:0000313" key="3">
    <source>
        <dbReference type="Proteomes" id="UP001597145"/>
    </source>
</evidence>
<dbReference type="EMBL" id="JBHUCP010000045">
    <property type="protein sequence ID" value="MFD1534800.1"/>
    <property type="molecule type" value="Genomic_DNA"/>
</dbReference>
<accession>A0ABW4FWU7</accession>
<feature type="domain" description="Transcriptional regulator SbtR-like C-terminal" evidence="1">
    <location>
        <begin position="29"/>
        <end position="90"/>
    </location>
</feature>
<name>A0ABW4FWU7_9PSEU</name>
<organism evidence="2 3">
    <name type="scientific">Pseudonocardia aurantiaca</name>
    <dbReference type="NCBI Taxonomy" id="75290"/>
    <lineage>
        <taxon>Bacteria</taxon>
        <taxon>Bacillati</taxon>
        <taxon>Actinomycetota</taxon>
        <taxon>Actinomycetes</taxon>
        <taxon>Pseudonocardiales</taxon>
        <taxon>Pseudonocardiaceae</taxon>
        <taxon>Pseudonocardia</taxon>
    </lineage>
</organism>
<protein>
    <recommendedName>
        <fullName evidence="1">Transcriptional regulator SbtR-like C-terminal domain-containing protein</fullName>
    </recommendedName>
</protein>
<dbReference type="RefSeq" id="WP_379660077.1">
    <property type="nucleotide sequence ID" value="NZ_BAAAJG010000015.1"/>
</dbReference>
<dbReference type="InterPro" id="IPR049445">
    <property type="entry name" value="TetR_SbtR-like_C"/>
</dbReference>
<evidence type="ECO:0000259" key="1">
    <source>
        <dbReference type="Pfam" id="PF21597"/>
    </source>
</evidence>
<dbReference type="Proteomes" id="UP001597145">
    <property type="component" value="Unassembled WGS sequence"/>
</dbReference>
<evidence type="ECO:0000313" key="2">
    <source>
        <dbReference type="EMBL" id="MFD1534800.1"/>
    </source>
</evidence>
<gene>
    <name evidence="2" type="ORF">ACFSCY_35825</name>
</gene>
<comment type="caution">
    <text evidence="2">The sequence shown here is derived from an EMBL/GenBank/DDBJ whole genome shotgun (WGS) entry which is preliminary data.</text>
</comment>
<dbReference type="Pfam" id="PF21597">
    <property type="entry name" value="TetR_C_43"/>
    <property type="match status" value="1"/>
</dbReference>
<keyword evidence="3" id="KW-1185">Reference proteome</keyword>
<sequence>MNPLACSTVAVRPEAARYCSISPWAPSASSRPGAARHTEMVAGALAAGSLRPDVRGEDLFALMNGGAWVCANVSAAQAERLVAFTMAGFAP</sequence>
<dbReference type="Gene3D" id="1.10.357.10">
    <property type="entry name" value="Tetracycline Repressor, domain 2"/>
    <property type="match status" value="1"/>
</dbReference>
<proteinExistence type="predicted"/>